<evidence type="ECO:0000313" key="1">
    <source>
        <dbReference type="EMBL" id="CAG8799372.1"/>
    </source>
</evidence>
<keyword evidence="2" id="KW-1185">Reference proteome</keyword>
<dbReference type="OrthoDB" id="2319350at2759"/>
<evidence type="ECO:0000313" key="2">
    <source>
        <dbReference type="Proteomes" id="UP000789405"/>
    </source>
</evidence>
<name>A0A9N9JYB8_9GLOM</name>
<dbReference type="EMBL" id="CAJVPY010033839">
    <property type="protein sequence ID" value="CAG8799372.1"/>
    <property type="molecule type" value="Genomic_DNA"/>
</dbReference>
<dbReference type="AlphaFoldDB" id="A0A9N9JYB8"/>
<comment type="caution">
    <text evidence="1">The sequence shown here is derived from an EMBL/GenBank/DDBJ whole genome shotgun (WGS) entry which is preliminary data.</text>
</comment>
<dbReference type="Proteomes" id="UP000789405">
    <property type="component" value="Unassembled WGS sequence"/>
</dbReference>
<reference evidence="1" key="1">
    <citation type="submission" date="2021-06" db="EMBL/GenBank/DDBJ databases">
        <authorList>
            <person name="Kallberg Y."/>
            <person name="Tangrot J."/>
            <person name="Rosling A."/>
        </authorList>
    </citation>
    <scope>NUCLEOTIDE SEQUENCE</scope>
    <source>
        <strain evidence="1">MA453B</strain>
    </source>
</reference>
<proteinExistence type="predicted"/>
<protein>
    <submittedName>
        <fullName evidence="1">7322_t:CDS:1</fullName>
    </submittedName>
</protein>
<accession>A0A9N9JYB8</accession>
<organism evidence="1 2">
    <name type="scientific">Dentiscutata erythropus</name>
    <dbReference type="NCBI Taxonomy" id="1348616"/>
    <lineage>
        <taxon>Eukaryota</taxon>
        <taxon>Fungi</taxon>
        <taxon>Fungi incertae sedis</taxon>
        <taxon>Mucoromycota</taxon>
        <taxon>Glomeromycotina</taxon>
        <taxon>Glomeromycetes</taxon>
        <taxon>Diversisporales</taxon>
        <taxon>Gigasporaceae</taxon>
        <taxon>Dentiscutata</taxon>
    </lineage>
</organism>
<sequence length="93" mass="11235">MIIMHHNDRRTAHEHLFQLLGDVAIVIDPIDDLSFRYQSDKIQEFTTILRRFNPRNILNVCEKDRVVTIYNKESLKFYLEQHLDVKRIKALKR</sequence>
<gene>
    <name evidence="1" type="ORF">DERYTH_LOCUS23055</name>
</gene>